<feature type="domain" description="DUF6596" evidence="3">
    <location>
        <begin position="179"/>
        <end position="278"/>
    </location>
</feature>
<protein>
    <submittedName>
        <fullName evidence="4">RNA polymerase subunit sigma-24</fullName>
    </submittedName>
</protein>
<dbReference type="InterPro" id="IPR011990">
    <property type="entry name" value="TPR-like_helical_dom_sf"/>
</dbReference>
<evidence type="ECO:0000313" key="5">
    <source>
        <dbReference type="Proteomes" id="UP000192796"/>
    </source>
</evidence>
<evidence type="ECO:0000259" key="1">
    <source>
        <dbReference type="Pfam" id="PF04542"/>
    </source>
</evidence>
<dbReference type="STRING" id="1703345.A3860_33475"/>
<organism evidence="4 5">
    <name type="scientific">Niastella vici</name>
    <dbReference type="NCBI Taxonomy" id="1703345"/>
    <lineage>
        <taxon>Bacteria</taxon>
        <taxon>Pseudomonadati</taxon>
        <taxon>Bacteroidota</taxon>
        <taxon>Chitinophagia</taxon>
        <taxon>Chitinophagales</taxon>
        <taxon>Chitinophagaceae</taxon>
        <taxon>Niastella</taxon>
    </lineage>
</organism>
<reference evidence="4 5" key="1">
    <citation type="submission" date="2016-03" db="EMBL/GenBank/DDBJ databases">
        <title>Niastella vici sp. nov., isolated from farmland soil.</title>
        <authorList>
            <person name="Chen L."/>
            <person name="Wang D."/>
            <person name="Yang S."/>
            <person name="Wang G."/>
        </authorList>
    </citation>
    <scope>NUCLEOTIDE SEQUENCE [LARGE SCALE GENOMIC DNA]</scope>
    <source>
        <strain evidence="4 5">DJ57</strain>
    </source>
</reference>
<feature type="domain" description="RNA polymerase sigma-70 region 2" evidence="1">
    <location>
        <begin position="9"/>
        <end position="75"/>
    </location>
</feature>
<dbReference type="InterPro" id="IPR013324">
    <property type="entry name" value="RNA_pol_sigma_r3/r4-like"/>
</dbReference>
<dbReference type="Pfam" id="PF20239">
    <property type="entry name" value="DUF6596"/>
    <property type="match status" value="1"/>
</dbReference>
<dbReference type="Pfam" id="PF04542">
    <property type="entry name" value="Sigma70_r2"/>
    <property type="match status" value="1"/>
</dbReference>
<evidence type="ECO:0000259" key="3">
    <source>
        <dbReference type="Pfam" id="PF20239"/>
    </source>
</evidence>
<dbReference type="Gene3D" id="1.25.40.10">
    <property type="entry name" value="Tetratricopeptide repeat domain"/>
    <property type="match status" value="1"/>
</dbReference>
<accession>A0A1V9FQB5</accession>
<dbReference type="SMART" id="SM00028">
    <property type="entry name" value="TPR"/>
    <property type="match status" value="1"/>
</dbReference>
<proteinExistence type="predicted"/>
<dbReference type="InterPro" id="IPR046531">
    <property type="entry name" value="DUF6596"/>
</dbReference>
<evidence type="ECO:0000259" key="2">
    <source>
        <dbReference type="Pfam" id="PF08281"/>
    </source>
</evidence>
<name>A0A1V9FQB5_9BACT</name>
<dbReference type="Gene3D" id="1.10.10.10">
    <property type="entry name" value="Winged helix-like DNA-binding domain superfamily/Winged helix DNA-binding domain"/>
    <property type="match status" value="1"/>
</dbReference>
<dbReference type="PANTHER" id="PTHR47756:SF2">
    <property type="entry name" value="BLL6612 PROTEIN"/>
    <property type="match status" value="1"/>
</dbReference>
<dbReference type="Proteomes" id="UP000192796">
    <property type="component" value="Unassembled WGS sequence"/>
</dbReference>
<evidence type="ECO:0000313" key="4">
    <source>
        <dbReference type="EMBL" id="OQP60471.1"/>
    </source>
</evidence>
<dbReference type="SUPFAM" id="SSF88946">
    <property type="entry name" value="Sigma2 domain of RNA polymerase sigma factors"/>
    <property type="match status" value="1"/>
</dbReference>
<gene>
    <name evidence="4" type="ORF">A3860_33475</name>
</gene>
<dbReference type="PANTHER" id="PTHR47756">
    <property type="entry name" value="BLL6612 PROTEIN-RELATED"/>
    <property type="match status" value="1"/>
</dbReference>
<dbReference type="AlphaFoldDB" id="A0A1V9FQB5"/>
<sequence>MPQLVGEIYRTRSRLVFATLIRLLKDFDLAEDAMHDAFKAALEQWGEKGIPSNPLAWLVSTGRFKAIDRIRRESRFDSLEQQQIWQTEATPPDASRLIDKAIEDDMLRLIFTCCHPALSLDARTAMTMREVCDLTTEAIASAFLVTPSTMAQRIVRAKAKIREAKIPFEVPMEHELPDRLGAVLQVIYLVFNEGYYASSGESVTRVDLSSEAIRLGRLLHVLLPDSEVTGLLGLMLLHESRRPARTSSKGNIILLEDQDRSRWDRDMIEEGLTLVERAFLSKPPGPYTLQAAIAALHAEAVRPEATDWAQITRLYSRLLNINPSPIIELNRAIAIAMHKGPEAGLQQIDAILERGDLSDYHLAHSARAELYRKLGRTNQARASWERALALAQQDPERRFIQRKLGELGS</sequence>
<dbReference type="InterPro" id="IPR007627">
    <property type="entry name" value="RNA_pol_sigma70_r2"/>
</dbReference>
<comment type="caution">
    <text evidence="4">The sequence shown here is derived from an EMBL/GenBank/DDBJ whole genome shotgun (WGS) entry which is preliminary data.</text>
</comment>
<dbReference type="GO" id="GO:0003677">
    <property type="term" value="F:DNA binding"/>
    <property type="evidence" value="ECO:0007669"/>
    <property type="project" value="InterPro"/>
</dbReference>
<dbReference type="GO" id="GO:0016987">
    <property type="term" value="F:sigma factor activity"/>
    <property type="evidence" value="ECO:0007669"/>
    <property type="project" value="InterPro"/>
</dbReference>
<dbReference type="InterPro" id="IPR019734">
    <property type="entry name" value="TPR_rpt"/>
</dbReference>
<dbReference type="InterPro" id="IPR013249">
    <property type="entry name" value="RNA_pol_sigma70_r4_t2"/>
</dbReference>
<dbReference type="InterPro" id="IPR036388">
    <property type="entry name" value="WH-like_DNA-bd_sf"/>
</dbReference>
<dbReference type="InterPro" id="IPR013325">
    <property type="entry name" value="RNA_pol_sigma_r2"/>
</dbReference>
<dbReference type="Gene3D" id="1.10.1740.10">
    <property type="match status" value="1"/>
</dbReference>
<dbReference type="SUPFAM" id="SSF88659">
    <property type="entry name" value="Sigma3 and sigma4 domains of RNA polymerase sigma factors"/>
    <property type="match status" value="1"/>
</dbReference>
<feature type="domain" description="RNA polymerase sigma factor 70 region 4 type 2" evidence="2">
    <location>
        <begin position="110"/>
        <end position="161"/>
    </location>
</feature>
<dbReference type="Pfam" id="PF08281">
    <property type="entry name" value="Sigma70_r4_2"/>
    <property type="match status" value="1"/>
</dbReference>
<dbReference type="SUPFAM" id="SSF48452">
    <property type="entry name" value="TPR-like"/>
    <property type="match status" value="1"/>
</dbReference>
<keyword evidence="5" id="KW-1185">Reference proteome</keyword>
<dbReference type="GO" id="GO:0006352">
    <property type="term" value="P:DNA-templated transcription initiation"/>
    <property type="evidence" value="ECO:0007669"/>
    <property type="project" value="InterPro"/>
</dbReference>
<dbReference type="EMBL" id="LVYD01000063">
    <property type="protein sequence ID" value="OQP60471.1"/>
    <property type="molecule type" value="Genomic_DNA"/>
</dbReference>